<evidence type="ECO:0000313" key="1">
    <source>
        <dbReference type="EMBL" id="CAJ2636164.1"/>
    </source>
</evidence>
<gene>
    <name evidence="1" type="ORF">MILVUS5_LOCUS6700</name>
</gene>
<comment type="caution">
    <text evidence="1">The sequence shown here is derived from an EMBL/GenBank/DDBJ whole genome shotgun (WGS) entry which is preliminary data.</text>
</comment>
<organism evidence="1 2">
    <name type="scientific">Trifolium pratense</name>
    <name type="common">Red clover</name>
    <dbReference type="NCBI Taxonomy" id="57577"/>
    <lineage>
        <taxon>Eukaryota</taxon>
        <taxon>Viridiplantae</taxon>
        <taxon>Streptophyta</taxon>
        <taxon>Embryophyta</taxon>
        <taxon>Tracheophyta</taxon>
        <taxon>Spermatophyta</taxon>
        <taxon>Magnoliopsida</taxon>
        <taxon>eudicotyledons</taxon>
        <taxon>Gunneridae</taxon>
        <taxon>Pentapetalae</taxon>
        <taxon>rosids</taxon>
        <taxon>fabids</taxon>
        <taxon>Fabales</taxon>
        <taxon>Fabaceae</taxon>
        <taxon>Papilionoideae</taxon>
        <taxon>50 kb inversion clade</taxon>
        <taxon>NPAAA clade</taxon>
        <taxon>Hologalegina</taxon>
        <taxon>IRL clade</taxon>
        <taxon>Trifolieae</taxon>
        <taxon>Trifolium</taxon>
    </lineage>
</organism>
<dbReference type="EMBL" id="CASHSV030000002">
    <property type="protein sequence ID" value="CAJ2636164.1"/>
    <property type="molecule type" value="Genomic_DNA"/>
</dbReference>
<proteinExistence type="predicted"/>
<keyword evidence="2" id="KW-1185">Reference proteome</keyword>
<sequence>MVGNLEGAADVIVVQGLLEVGEVAAGGFFVLLAGVAATTGCCLATDGEVADGFVVGNFDGAAAVTVVTGLLEVGEVAATTGCCLATDGEVADGFVVGNFDGAAAVFAVTGLL</sequence>
<dbReference type="Proteomes" id="UP001177021">
    <property type="component" value="Unassembled WGS sequence"/>
</dbReference>
<name>A0ACB0IUA0_TRIPR</name>
<protein>
    <submittedName>
        <fullName evidence="1">Uncharacterized protein</fullName>
    </submittedName>
</protein>
<reference evidence="1" key="1">
    <citation type="submission" date="2023-10" db="EMBL/GenBank/DDBJ databases">
        <authorList>
            <person name="Rodriguez Cubillos JULIANA M."/>
            <person name="De Vega J."/>
        </authorList>
    </citation>
    <scope>NUCLEOTIDE SEQUENCE</scope>
</reference>
<evidence type="ECO:0000313" key="2">
    <source>
        <dbReference type="Proteomes" id="UP001177021"/>
    </source>
</evidence>
<accession>A0ACB0IUA0</accession>